<evidence type="ECO:0000259" key="15">
    <source>
        <dbReference type="PROSITE" id="PS50071"/>
    </source>
</evidence>
<organism evidence="16 17">
    <name type="scientific">Allacma fusca</name>
    <dbReference type="NCBI Taxonomy" id="39272"/>
    <lineage>
        <taxon>Eukaryota</taxon>
        <taxon>Metazoa</taxon>
        <taxon>Ecdysozoa</taxon>
        <taxon>Arthropoda</taxon>
        <taxon>Hexapoda</taxon>
        <taxon>Collembola</taxon>
        <taxon>Symphypleona</taxon>
        <taxon>Sminthuridae</taxon>
        <taxon>Allacma</taxon>
    </lineage>
</organism>
<evidence type="ECO:0000256" key="10">
    <source>
        <dbReference type="ARBA" id="ARBA00038351"/>
    </source>
</evidence>
<keyword evidence="6 12" id="KW-0238">DNA-binding</keyword>
<evidence type="ECO:0000256" key="2">
    <source>
        <dbReference type="ARBA" id="ARBA00022473"/>
    </source>
</evidence>
<evidence type="ECO:0000256" key="9">
    <source>
        <dbReference type="ARBA" id="ARBA00023242"/>
    </source>
</evidence>
<keyword evidence="9 12" id="KW-0539">Nucleus</keyword>
<evidence type="ECO:0000313" key="16">
    <source>
        <dbReference type="EMBL" id="CAG7689968.1"/>
    </source>
</evidence>
<feature type="compositionally biased region" description="Polar residues" evidence="14">
    <location>
        <begin position="120"/>
        <end position="129"/>
    </location>
</feature>
<feature type="domain" description="Homeobox" evidence="15">
    <location>
        <begin position="140"/>
        <end position="200"/>
    </location>
</feature>
<dbReference type="PROSITE" id="PS51221">
    <property type="entry name" value="TTL"/>
    <property type="match status" value="1"/>
</dbReference>
<dbReference type="PANTHER" id="PTHR46799">
    <property type="entry name" value="HOMEOBOX PROTEIN UNC-4 HOMOLOG"/>
    <property type="match status" value="1"/>
</dbReference>
<keyword evidence="7 12" id="KW-0371">Homeobox</keyword>
<evidence type="ECO:0000256" key="4">
    <source>
        <dbReference type="ARBA" id="ARBA00022902"/>
    </source>
</evidence>
<gene>
    <name evidence="16" type="ORF">AFUS01_LOCUS3455</name>
</gene>
<dbReference type="InterPro" id="IPR004344">
    <property type="entry name" value="TTL/TTLL_fam"/>
</dbReference>
<accession>A0A8J2JBY3</accession>
<dbReference type="FunFam" id="1.10.10.60:FF:000057">
    <property type="entry name" value="Short stature homeobox 2"/>
    <property type="match status" value="1"/>
</dbReference>
<feature type="DNA-binding region" description="Homeobox" evidence="12">
    <location>
        <begin position="142"/>
        <end position="201"/>
    </location>
</feature>
<proteinExistence type="inferred from homology"/>
<dbReference type="SMART" id="SM00389">
    <property type="entry name" value="HOX"/>
    <property type="match status" value="1"/>
</dbReference>
<evidence type="ECO:0000256" key="13">
    <source>
        <dbReference type="RuleBase" id="RU000682"/>
    </source>
</evidence>
<name>A0A8J2JBY3_9HEXA</name>
<evidence type="ECO:0000256" key="7">
    <source>
        <dbReference type="ARBA" id="ARBA00023155"/>
    </source>
</evidence>
<dbReference type="PROSITE" id="PS50071">
    <property type="entry name" value="HOMEOBOX_2"/>
    <property type="match status" value="1"/>
</dbReference>
<evidence type="ECO:0000256" key="5">
    <source>
        <dbReference type="ARBA" id="ARBA00023015"/>
    </source>
</evidence>
<feature type="region of interest" description="Disordered" evidence="14">
    <location>
        <begin position="199"/>
        <end position="229"/>
    </location>
</feature>
<dbReference type="OrthoDB" id="6159439at2759"/>
<evidence type="ECO:0000313" key="17">
    <source>
        <dbReference type="Proteomes" id="UP000708208"/>
    </source>
</evidence>
<dbReference type="InterPro" id="IPR001356">
    <property type="entry name" value="HD"/>
</dbReference>
<dbReference type="GO" id="GO:0005634">
    <property type="term" value="C:nucleus"/>
    <property type="evidence" value="ECO:0007669"/>
    <property type="project" value="UniProtKB-SubCell"/>
</dbReference>
<evidence type="ECO:0000256" key="12">
    <source>
        <dbReference type="PROSITE-ProRule" id="PRU00108"/>
    </source>
</evidence>
<keyword evidence="2" id="KW-0217">Developmental protein</keyword>
<evidence type="ECO:0000256" key="6">
    <source>
        <dbReference type="ARBA" id="ARBA00023125"/>
    </source>
</evidence>
<dbReference type="PROSITE" id="PS00027">
    <property type="entry name" value="HOMEOBOX_1"/>
    <property type="match status" value="1"/>
</dbReference>
<comment type="similarity">
    <text evidence="10">Belongs to the paired homeobox family. Unc-4 subfamily.</text>
</comment>
<dbReference type="GO" id="GO:0007399">
    <property type="term" value="P:nervous system development"/>
    <property type="evidence" value="ECO:0007669"/>
    <property type="project" value="UniProtKB-KW"/>
</dbReference>
<evidence type="ECO:0000256" key="14">
    <source>
        <dbReference type="SAM" id="MobiDB-lite"/>
    </source>
</evidence>
<keyword evidence="17" id="KW-1185">Reference proteome</keyword>
<keyword evidence="5" id="KW-0805">Transcription regulation</keyword>
<evidence type="ECO:0000256" key="1">
    <source>
        <dbReference type="ARBA" id="ARBA00004123"/>
    </source>
</evidence>
<evidence type="ECO:0000256" key="8">
    <source>
        <dbReference type="ARBA" id="ARBA00023163"/>
    </source>
</evidence>
<dbReference type="GO" id="GO:0000981">
    <property type="term" value="F:DNA-binding transcription factor activity, RNA polymerase II-specific"/>
    <property type="evidence" value="ECO:0007669"/>
    <property type="project" value="InterPro"/>
</dbReference>
<protein>
    <recommendedName>
        <fullName evidence="11">Homeobox protein unc-4</fullName>
    </recommendedName>
</protein>
<dbReference type="InterPro" id="IPR017970">
    <property type="entry name" value="Homeobox_CS"/>
</dbReference>
<keyword evidence="4" id="KW-0524">Neurogenesis</keyword>
<keyword evidence="8" id="KW-0804">Transcription</keyword>
<dbReference type="GO" id="GO:1990837">
    <property type="term" value="F:sequence-specific double-stranded DNA binding"/>
    <property type="evidence" value="ECO:0007669"/>
    <property type="project" value="TreeGrafter"/>
</dbReference>
<reference evidence="16" key="1">
    <citation type="submission" date="2021-06" db="EMBL/GenBank/DDBJ databases">
        <authorList>
            <person name="Hodson N. C."/>
            <person name="Mongue J. A."/>
            <person name="Jaron S. K."/>
        </authorList>
    </citation>
    <scope>NUCLEOTIDE SEQUENCE</scope>
</reference>
<dbReference type="PANTHER" id="PTHR46799:SF1">
    <property type="entry name" value="HOMEOBOX PROTEIN UNC-4 HOMOLOG"/>
    <property type="match status" value="1"/>
</dbReference>
<dbReference type="GO" id="GO:0030154">
    <property type="term" value="P:cell differentiation"/>
    <property type="evidence" value="ECO:0007669"/>
    <property type="project" value="UniProtKB-KW"/>
</dbReference>
<comment type="subcellular location">
    <subcellularLocation>
        <location evidence="1 12 13">Nucleus</location>
    </subcellularLocation>
</comment>
<dbReference type="Proteomes" id="UP000708208">
    <property type="component" value="Unassembled WGS sequence"/>
</dbReference>
<dbReference type="AlphaFoldDB" id="A0A8J2JBY3"/>
<dbReference type="CDD" id="cd00086">
    <property type="entry name" value="homeodomain"/>
    <property type="match status" value="1"/>
</dbReference>
<comment type="caution">
    <text evidence="16">The sequence shown here is derived from an EMBL/GenBank/DDBJ whole genome shotgun (WGS) entry which is preliminary data.</text>
</comment>
<dbReference type="EMBL" id="CAJVCH010020818">
    <property type="protein sequence ID" value="CAG7689968.1"/>
    <property type="molecule type" value="Genomic_DNA"/>
</dbReference>
<feature type="region of interest" description="Disordered" evidence="14">
    <location>
        <begin position="118"/>
        <end position="146"/>
    </location>
</feature>
<sequence>MVDPEILIKSTATTSVNSSSISINSSASNTSSEMLAVAVGNFLRIPRPFQYPFFHPQYNQYIYGQQQQHRKNGLENHVFNPKIIIQDQKDLRNASSQLKEDLLISTQSNDRLLMDDELSNESGLSPEGTSNSKLGGGSNSGRRRSRTNFSSWQLEELERAFLSSHYPDVFMREALALRLNLKESRVAVWFQNRRAKWRKRECTKKGPGRPAHNAQPQTCSGEPIPPDELAKKEQLRRERKLRKALEKQQAKLAARGVSVDIESLRKEYETKSNHHHNNKSSSSSKSNNNILGLFMLFILFSSHRSGSDNEYQRIKRRTFSVHGKRADSGYLKHVFKVFNTFGYNRGYIDADWDILWSHDYPFTTLKTTLENLLPHQMVNHIPGTGYITNKMNLARINLPYIPQAFLLPKEMDMLLKHKAENPKATYILKSNNHRGIKIVNDITI</sequence>
<evidence type="ECO:0000256" key="3">
    <source>
        <dbReference type="ARBA" id="ARBA00022782"/>
    </source>
</evidence>
<keyword evidence="3" id="KW-0221">Differentiation</keyword>
<evidence type="ECO:0000256" key="11">
    <source>
        <dbReference type="ARBA" id="ARBA00069290"/>
    </source>
</evidence>
<dbReference type="Pfam" id="PF00046">
    <property type="entry name" value="Homeodomain"/>
    <property type="match status" value="1"/>
</dbReference>